<reference evidence="3" key="1">
    <citation type="submission" date="2023-06" db="EMBL/GenBank/DDBJ databases">
        <title>Genome-scale phylogeny and comparative genomics of the fungal order Sordariales.</title>
        <authorList>
            <consortium name="Lawrence Berkeley National Laboratory"/>
            <person name="Hensen N."/>
            <person name="Bonometti L."/>
            <person name="Westerberg I."/>
            <person name="Brannstrom I.O."/>
            <person name="Guillou S."/>
            <person name="Cros-Aarteil S."/>
            <person name="Calhoun S."/>
            <person name="Haridas S."/>
            <person name="Kuo A."/>
            <person name="Mondo S."/>
            <person name="Pangilinan J."/>
            <person name="Riley R."/>
            <person name="Labutti K."/>
            <person name="Andreopoulos B."/>
            <person name="Lipzen A."/>
            <person name="Chen C."/>
            <person name="Yanf M."/>
            <person name="Daum C."/>
            <person name="Ng V."/>
            <person name="Clum A."/>
            <person name="Steindorff A."/>
            <person name="Ohm R."/>
            <person name="Martin F."/>
            <person name="Silar P."/>
            <person name="Natvig D."/>
            <person name="Lalanne C."/>
            <person name="Gautier V."/>
            <person name="Ament-Velasquez S.L."/>
            <person name="Kruys A."/>
            <person name="Hutchinson M.I."/>
            <person name="Powell A.J."/>
            <person name="Barry K."/>
            <person name="Miller A.N."/>
            <person name="Grigoriev I.V."/>
            <person name="Debuchy R."/>
            <person name="Gladieux P."/>
            <person name="Thoren M.H."/>
            <person name="Johannesson H."/>
        </authorList>
    </citation>
    <scope>NUCLEOTIDE SEQUENCE</scope>
    <source>
        <strain evidence="3">CBS 540.89</strain>
    </source>
</reference>
<proteinExistence type="predicted"/>
<organism evidence="3 4">
    <name type="scientific">Apiosordaria backusii</name>
    <dbReference type="NCBI Taxonomy" id="314023"/>
    <lineage>
        <taxon>Eukaryota</taxon>
        <taxon>Fungi</taxon>
        <taxon>Dikarya</taxon>
        <taxon>Ascomycota</taxon>
        <taxon>Pezizomycotina</taxon>
        <taxon>Sordariomycetes</taxon>
        <taxon>Sordariomycetidae</taxon>
        <taxon>Sordariales</taxon>
        <taxon>Lasiosphaeriaceae</taxon>
        <taxon>Apiosordaria</taxon>
    </lineage>
</organism>
<evidence type="ECO:0000313" key="3">
    <source>
        <dbReference type="EMBL" id="KAK0735575.1"/>
    </source>
</evidence>
<keyword evidence="4" id="KW-1185">Reference proteome</keyword>
<keyword evidence="2" id="KW-0732">Signal</keyword>
<dbReference type="AlphaFoldDB" id="A0AA40ED45"/>
<protein>
    <submittedName>
        <fullName evidence="3">Uncharacterized protein</fullName>
    </submittedName>
</protein>
<feature type="chain" id="PRO_5041345072" evidence="2">
    <location>
        <begin position="19"/>
        <end position="426"/>
    </location>
</feature>
<sequence length="426" mass="47180">MRHFRTLLPLSLASLGAAEIVGQWTAWTLSRTCSNDGGSCTYHLALDQNPNAKTDLSSCIWTVVSANPAIKPANQSDFANVQCGAKLSLNGGWSAEGFYTIVPTDTMAKAYAFFGFTDEEIQNGKAATPRQRPAYRVGSFSEGEHPDLGLGKMDKHMKMEKRGSLFPGPDHTEREPFRGPFYCKHHPTAAGCPRAFNAKREKKMNQGDHSVQTPKHIIAMTSNQQQDSSSSSSSQKMGKMMQMEKRQSGIKKQAMLLHTEKQQQQQQQQQPSSNTMADTPSDSADEQQTWQIRSLSRLTNYPLNLTLFTFSIFSTTSEATPPPALLANCTIEIPSSSPTKSWYGQRCRDPLDVTNTKVDFTVGWGYKADTDSAVMTVCRPGTGMAWFGWDGVSSNMMSDQQRNGRDKVEVVFGDSKRERVHEVSCT</sequence>
<evidence type="ECO:0000313" key="4">
    <source>
        <dbReference type="Proteomes" id="UP001172159"/>
    </source>
</evidence>
<feature type="compositionally biased region" description="Low complexity" evidence="1">
    <location>
        <begin position="222"/>
        <end position="235"/>
    </location>
</feature>
<comment type="caution">
    <text evidence="3">The sequence shown here is derived from an EMBL/GenBank/DDBJ whole genome shotgun (WGS) entry which is preliminary data.</text>
</comment>
<accession>A0AA40ED45</accession>
<feature type="signal peptide" evidence="2">
    <location>
        <begin position="1"/>
        <end position="18"/>
    </location>
</feature>
<name>A0AA40ED45_9PEZI</name>
<gene>
    <name evidence="3" type="ORF">B0T21DRAFT_349052</name>
</gene>
<feature type="compositionally biased region" description="Polar residues" evidence="1">
    <location>
        <begin position="271"/>
        <end position="289"/>
    </location>
</feature>
<dbReference type="EMBL" id="JAUKTV010000007">
    <property type="protein sequence ID" value="KAK0735575.1"/>
    <property type="molecule type" value="Genomic_DNA"/>
</dbReference>
<feature type="region of interest" description="Disordered" evidence="1">
    <location>
        <begin position="221"/>
        <end position="289"/>
    </location>
</feature>
<dbReference type="Proteomes" id="UP001172159">
    <property type="component" value="Unassembled WGS sequence"/>
</dbReference>
<evidence type="ECO:0000256" key="1">
    <source>
        <dbReference type="SAM" id="MobiDB-lite"/>
    </source>
</evidence>
<evidence type="ECO:0000256" key="2">
    <source>
        <dbReference type="SAM" id="SignalP"/>
    </source>
</evidence>
<feature type="region of interest" description="Disordered" evidence="1">
    <location>
        <begin position="124"/>
        <end position="147"/>
    </location>
</feature>